<dbReference type="AlphaFoldDB" id="A0AAE3WAT6"/>
<dbReference type="Proteomes" id="UP001226762">
    <property type="component" value="Unassembled WGS sequence"/>
</dbReference>
<evidence type="ECO:0000256" key="1">
    <source>
        <dbReference type="SAM" id="Phobius"/>
    </source>
</evidence>
<keyword evidence="3" id="KW-1185">Reference proteome</keyword>
<reference evidence="2" key="1">
    <citation type="submission" date="2022-07" db="EMBL/GenBank/DDBJ databases">
        <authorList>
            <person name="Otstavnykh N."/>
            <person name="Isaeva M."/>
            <person name="Bystritskaya E."/>
        </authorList>
    </citation>
    <scope>NUCLEOTIDE SEQUENCE</scope>
    <source>
        <strain evidence="2">KCTC 52189</strain>
    </source>
</reference>
<proteinExistence type="predicted"/>
<accession>A0AAE3WAT6</accession>
<protein>
    <submittedName>
        <fullName evidence="2">Uncharacterized protein</fullName>
    </submittedName>
</protein>
<dbReference type="RefSeq" id="WP_306734552.1">
    <property type="nucleotide sequence ID" value="NZ_JANHAX010000001.1"/>
</dbReference>
<sequence>MRDLAFILVSLALPAATIWALRAVLPARLRALAFVPLAMLLANSILVWATLACAGGGETWQSCTPTGLTPVFNGLRPLLLHNLTLIFLLCPGALILAGIAAIIRKEGHGS</sequence>
<reference evidence="2" key="2">
    <citation type="submission" date="2023-02" db="EMBL/GenBank/DDBJ databases">
        <title>'Rhodoalgimonas zhirmunskyi' gen. nov., isolated from a red alga.</title>
        <authorList>
            <person name="Nedashkovskaya O.I."/>
            <person name="Otstavnykh N.Y."/>
            <person name="Bystritskaya E.P."/>
            <person name="Balabanova L.A."/>
            <person name="Isaeva M.P."/>
        </authorList>
    </citation>
    <scope>NUCLEOTIDE SEQUENCE</scope>
    <source>
        <strain evidence="2">KCTC 52189</strain>
    </source>
</reference>
<keyword evidence="1" id="KW-0472">Membrane</keyword>
<organism evidence="2 3">
    <name type="scientific">Marimonas arenosa</name>
    <dbReference type="NCBI Taxonomy" id="1795305"/>
    <lineage>
        <taxon>Bacteria</taxon>
        <taxon>Pseudomonadati</taxon>
        <taxon>Pseudomonadota</taxon>
        <taxon>Alphaproteobacteria</taxon>
        <taxon>Rhodobacterales</taxon>
        <taxon>Paracoccaceae</taxon>
        <taxon>Marimonas</taxon>
    </lineage>
</organism>
<name>A0AAE3WAT6_9RHOB</name>
<evidence type="ECO:0000313" key="3">
    <source>
        <dbReference type="Proteomes" id="UP001226762"/>
    </source>
</evidence>
<feature type="transmembrane region" description="Helical" evidence="1">
    <location>
        <begin position="33"/>
        <end position="57"/>
    </location>
</feature>
<gene>
    <name evidence="2" type="ORF">NO357_05250</name>
</gene>
<evidence type="ECO:0000313" key="2">
    <source>
        <dbReference type="EMBL" id="MDQ2089304.1"/>
    </source>
</evidence>
<comment type="caution">
    <text evidence="2">The sequence shown here is derived from an EMBL/GenBank/DDBJ whole genome shotgun (WGS) entry which is preliminary data.</text>
</comment>
<dbReference type="EMBL" id="JANHAX010000001">
    <property type="protein sequence ID" value="MDQ2089304.1"/>
    <property type="molecule type" value="Genomic_DNA"/>
</dbReference>
<keyword evidence="1" id="KW-0812">Transmembrane</keyword>
<keyword evidence="1" id="KW-1133">Transmembrane helix</keyword>
<feature type="transmembrane region" description="Helical" evidence="1">
    <location>
        <begin position="78"/>
        <end position="103"/>
    </location>
</feature>